<dbReference type="InterPro" id="IPR035923">
    <property type="entry name" value="TT1751-like_sf"/>
</dbReference>
<name>A0AA46DGY3_9BURK</name>
<comment type="caution">
    <text evidence="1">The sequence shown here is derived from an EMBL/GenBank/DDBJ whole genome shotgun (WGS) entry which is preliminary data.</text>
</comment>
<dbReference type="EMBL" id="SLXF01000001">
    <property type="protein sequence ID" value="TCP09925.1"/>
    <property type="molecule type" value="Genomic_DNA"/>
</dbReference>
<organism evidence="1 2">
    <name type="scientific">Caldimonas thermodepolymerans</name>
    <dbReference type="NCBI Taxonomy" id="215580"/>
    <lineage>
        <taxon>Bacteria</taxon>
        <taxon>Pseudomonadati</taxon>
        <taxon>Pseudomonadota</taxon>
        <taxon>Betaproteobacteria</taxon>
        <taxon>Burkholderiales</taxon>
        <taxon>Sphaerotilaceae</taxon>
        <taxon>Caldimonas</taxon>
    </lineage>
</organism>
<proteinExistence type="predicted"/>
<reference evidence="1 2" key="1">
    <citation type="submission" date="2019-03" db="EMBL/GenBank/DDBJ databases">
        <title>Genomic Encyclopedia of Type Strains, Phase IV (KMG-IV): sequencing the most valuable type-strain genomes for metagenomic binning, comparative biology and taxonomic classification.</title>
        <authorList>
            <person name="Goeker M."/>
        </authorList>
    </citation>
    <scope>NUCLEOTIDE SEQUENCE [LARGE SCALE GENOMIC DNA]</scope>
    <source>
        <strain evidence="1 2">DSM 15264</strain>
    </source>
</reference>
<accession>A0AA46DGY3</accession>
<evidence type="ECO:0000313" key="2">
    <source>
        <dbReference type="Proteomes" id="UP000294772"/>
    </source>
</evidence>
<evidence type="ECO:0000313" key="1">
    <source>
        <dbReference type="EMBL" id="TCP09925.1"/>
    </source>
</evidence>
<gene>
    <name evidence="1" type="ORF">EV676_101508</name>
</gene>
<dbReference type="AlphaFoldDB" id="A0AA46DGY3"/>
<dbReference type="Gene3D" id="3.30.310.70">
    <property type="entry name" value="TT1751-like domain"/>
    <property type="match status" value="1"/>
</dbReference>
<dbReference type="SUPFAM" id="SSF103247">
    <property type="entry name" value="TT1751-like"/>
    <property type="match status" value="1"/>
</dbReference>
<dbReference type="Proteomes" id="UP000294772">
    <property type="component" value="Unassembled WGS sequence"/>
</dbReference>
<sequence>MSHLRAWMTGCLAVVMAAISGDLARTPSERTASARHSRYDADETLRKIEHAARRHGYTVFARVAMPADAPPANRPVVLVLGTPEGVTPVVVDERAASIEAPLALTIVPAGDGRAQVHVPEPAAPWTAALTPLAPLVEQALA</sequence>
<dbReference type="RefSeq" id="WP_132763297.1">
    <property type="nucleotide sequence ID" value="NZ_CALFFA010000021.1"/>
</dbReference>
<protein>
    <submittedName>
        <fullName evidence="1">Uncharacterized protein (DUF302 family)</fullName>
    </submittedName>
</protein>